<dbReference type="GO" id="GO:0003677">
    <property type="term" value="F:DNA binding"/>
    <property type="evidence" value="ECO:0007669"/>
    <property type="project" value="UniProtKB-KW"/>
</dbReference>
<dbReference type="AlphaFoldDB" id="A0A852ZXE1"/>
<keyword evidence="2 6" id="KW-0238">DNA-binding</keyword>
<evidence type="ECO:0000259" key="5">
    <source>
        <dbReference type="PROSITE" id="PS50949"/>
    </source>
</evidence>
<evidence type="ECO:0000256" key="3">
    <source>
        <dbReference type="ARBA" id="ARBA00023163"/>
    </source>
</evidence>
<evidence type="ECO:0000256" key="4">
    <source>
        <dbReference type="SAM" id="MobiDB-lite"/>
    </source>
</evidence>
<accession>A0A852ZXE1</accession>
<evidence type="ECO:0000313" key="6">
    <source>
        <dbReference type="EMBL" id="NYI03301.1"/>
    </source>
</evidence>
<dbReference type="RefSeq" id="WP_179812375.1">
    <property type="nucleotide sequence ID" value="NZ_JACBZD010000001.1"/>
</dbReference>
<dbReference type="PRINTS" id="PR00035">
    <property type="entry name" value="HTHGNTR"/>
</dbReference>
<keyword evidence="3" id="KW-0804">Transcription</keyword>
<name>A0A852ZXE1_9ACTN</name>
<proteinExistence type="predicted"/>
<dbReference type="Pfam" id="PF00392">
    <property type="entry name" value="GntR"/>
    <property type="match status" value="1"/>
</dbReference>
<feature type="domain" description="HTH gntR-type" evidence="5">
    <location>
        <begin position="7"/>
        <end position="75"/>
    </location>
</feature>
<dbReference type="InterPro" id="IPR011711">
    <property type="entry name" value="GntR_C"/>
</dbReference>
<evidence type="ECO:0000313" key="7">
    <source>
        <dbReference type="Proteomes" id="UP000567795"/>
    </source>
</evidence>
<protein>
    <submittedName>
        <fullName evidence="6">DNA-binding FadR family transcriptional regulator</fullName>
    </submittedName>
</protein>
<keyword evidence="1" id="KW-0805">Transcription regulation</keyword>
<feature type="region of interest" description="Disordered" evidence="4">
    <location>
        <begin position="230"/>
        <end position="257"/>
    </location>
</feature>
<dbReference type="PROSITE" id="PS50949">
    <property type="entry name" value="HTH_GNTR"/>
    <property type="match status" value="1"/>
</dbReference>
<dbReference type="SMART" id="SM00345">
    <property type="entry name" value="HTH_GNTR"/>
    <property type="match status" value="1"/>
</dbReference>
<gene>
    <name evidence="6" type="ORF">FHU37_000244</name>
</gene>
<dbReference type="PANTHER" id="PTHR43537">
    <property type="entry name" value="TRANSCRIPTIONAL REGULATOR, GNTR FAMILY"/>
    <property type="match status" value="1"/>
</dbReference>
<dbReference type="InterPro" id="IPR036388">
    <property type="entry name" value="WH-like_DNA-bd_sf"/>
</dbReference>
<dbReference type="Gene3D" id="1.10.10.10">
    <property type="entry name" value="Winged helix-like DNA-binding domain superfamily/Winged helix DNA-binding domain"/>
    <property type="match status" value="1"/>
</dbReference>
<evidence type="ECO:0000256" key="1">
    <source>
        <dbReference type="ARBA" id="ARBA00023015"/>
    </source>
</evidence>
<dbReference type="SUPFAM" id="SSF46785">
    <property type="entry name" value="Winged helix' DNA-binding domain"/>
    <property type="match status" value="1"/>
</dbReference>
<comment type="caution">
    <text evidence="6">The sequence shown here is derived from an EMBL/GenBank/DDBJ whole genome shotgun (WGS) entry which is preliminary data.</text>
</comment>
<dbReference type="PANTHER" id="PTHR43537:SF5">
    <property type="entry name" value="UXU OPERON TRANSCRIPTIONAL REGULATOR"/>
    <property type="match status" value="1"/>
</dbReference>
<dbReference type="SUPFAM" id="SSF48008">
    <property type="entry name" value="GntR ligand-binding domain-like"/>
    <property type="match status" value="1"/>
</dbReference>
<dbReference type="Proteomes" id="UP000567795">
    <property type="component" value="Unassembled WGS sequence"/>
</dbReference>
<dbReference type="EMBL" id="JACBZD010000001">
    <property type="protein sequence ID" value="NYI03301.1"/>
    <property type="molecule type" value="Genomic_DNA"/>
</dbReference>
<dbReference type="CDD" id="cd07377">
    <property type="entry name" value="WHTH_GntR"/>
    <property type="match status" value="1"/>
</dbReference>
<sequence length="257" mass="27846">MPKQARRSLGEQVAEEIIEAVVAGDQAVGELLPPEWELAEQFGVSRLTVREAIGILRQKSVVRVQRGRGTLVLPFDEWSPLDPALFAAQASRGGWADRLRAVLETRRFVESGAAELAAQRRGDADLAAMETSLAAMREAGGDVDGFVEADMAFHDAVMTAAGNPVMAALFGPVRELLYRGRWATSRDPRARRSACAEHAAILEAIRRGEAPDAYRLMREHLRRTEHTLAEQAWEDDAPARDGAAAEQTPVGAAGDAA</sequence>
<dbReference type="Pfam" id="PF07729">
    <property type="entry name" value="FCD"/>
    <property type="match status" value="1"/>
</dbReference>
<evidence type="ECO:0000256" key="2">
    <source>
        <dbReference type="ARBA" id="ARBA00023125"/>
    </source>
</evidence>
<dbReference type="InterPro" id="IPR036390">
    <property type="entry name" value="WH_DNA-bd_sf"/>
</dbReference>
<dbReference type="InterPro" id="IPR000524">
    <property type="entry name" value="Tscrpt_reg_HTH_GntR"/>
</dbReference>
<dbReference type="SMART" id="SM00895">
    <property type="entry name" value="FCD"/>
    <property type="match status" value="1"/>
</dbReference>
<dbReference type="Gene3D" id="1.20.120.530">
    <property type="entry name" value="GntR ligand-binding domain-like"/>
    <property type="match status" value="1"/>
</dbReference>
<organism evidence="6 7">
    <name type="scientific">Allostreptomyces psammosilenae</name>
    <dbReference type="NCBI Taxonomy" id="1892865"/>
    <lineage>
        <taxon>Bacteria</taxon>
        <taxon>Bacillati</taxon>
        <taxon>Actinomycetota</taxon>
        <taxon>Actinomycetes</taxon>
        <taxon>Kitasatosporales</taxon>
        <taxon>Streptomycetaceae</taxon>
        <taxon>Allostreptomyces</taxon>
    </lineage>
</organism>
<dbReference type="GO" id="GO:0003700">
    <property type="term" value="F:DNA-binding transcription factor activity"/>
    <property type="evidence" value="ECO:0007669"/>
    <property type="project" value="InterPro"/>
</dbReference>
<keyword evidence="7" id="KW-1185">Reference proteome</keyword>
<reference evidence="6 7" key="1">
    <citation type="submission" date="2020-07" db="EMBL/GenBank/DDBJ databases">
        <title>Sequencing the genomes of 1000 actinobacteria strains.</title>
        <authorList>
            <person name="Klenk H.-P."/>
        </authorList>
    </citation>
    <scope>NUCLEOTIDE SEQUENCE [LARGE SCALE GENOMIC DNA]</scope>
    <source>
        <strain evidence="6 7">DSM 42178</strain>
    </source>
</reference>
<dbReference type="InterPro" id="IPR008920">
    <property type="entry name" value="TF_FadR/GntR_C"/>
</dbReference>